<dbReference type="SUPFAM" id="SSF82114">
    <property type="entry name" value="Riboflavin kinase-like"/>
    <property type="match status" value="1"/>
</dbReference>
<dbReference type="EMBL" id="JBHTBY010000006">
    <property type="protein sequence ID" value="MFC7320490.1"/>
    <property type="molecule type" value="Genomic_DNA"/>
</dbReference>
<dbReference type="Pfam" id="PF01687">
    <property type="entry name" value="Flavokinase"/>
    <property type="match status" value="1"/>
</dbReference>
<keyword evidence="17" id="KW-1185">Reference proteome</keyword>
<evidence type="ECO:0000256" key="4">
    <source>
        <dbReference type="ARBA" id="ARBA00022643"/>
    </source>
</evidence>
<accession>A0ABW2K162</accession>
<evidence type="ECO:0000256" key="11">
    <source>
        <dbReference type="ARBA" id="ARBA00023268"/>
    </source>
</evidence>
<keyword evidence="5 14" id="KW-0808">Transferase</keyword>
<evidence type="ECO:0000256" key="9">
    <source>
        <dbReference type="ARBA" id="ARBA00022827"/>
    </source>
</evidence>
<gene>
    <name evidence="16" type="primary">ribF</name>
    <name evidence="16" type="ORF">ACFQMN_06320</name>
</gene>
<dbReference type="InterPro" id="IPR015865">
    <property type="entry name" value="Riboflavin_kinase_bac/euk"/>
</dbReference>
<evidence type="ECO:0000256" key="2">
    <source>
        <dbReference type="ARBA" id="ARBA00005201"/>
    </source>
</evidence>
<name>A0ABW2K162_9BACI</name>
<dbReference type="InterPro" id="IPR023468">
    <property type="entry name" value="Riboflavin_kinase"/>
</dbReference>
<keyword evidence="3 14" id="KW-0285">Flavoprotein</keyword>
<comment type="catalytic activity">
    <reaction evidence="12 14">
        <text>riboflavin + ATP = FMN + ADP + H(+)</text>
        <dbReference type="Rhea" id="RHEA:14357"/>
        <dbReference type="ChEBI" id="CHEBI:15378"/>
        <dbReference type="ChEBI" id="CHEBI:30616"/>
        <dbReference type="ChEBI" id="CHEBI:57986"/>
        <dbReference type="ChEBI" id="CHEBI:58210"/>
        <dbReference type="ChEBI" id="CHEBI:456216"/>
        <dbReference type="EC" id="2.7.1.26"/>
    </reaction>
</comment>
<keyword evidence="11" id="KW-0511">Multifunctional enzyme</keyword>
<comment type="pathway">
    <text evidence="1 14">Cofactor biosynthesis; FAD biosynthesis; FAD from FMN: step 1/1.</text>
</comment>
<evidence type="ECO:0000256" key="14">
    <source>
        <dbReference type="PIRNR" id="PIRNR004491"/>
    </source>
</evidence>
<comment type="similarity">
    <text evidence="14">Belongs to the ribF family.</text>
</comment>
<evidence type="ECO:0000256" key="3">
    <source>
        <dbReference type="ARBA" id="ARBA00022630"/>
    </source>
</evidence>
<dbReference type="EC" id="2.7.1.26" evidence="14"/>
<dbReference type="SMART" id="SM00904">
    <property type="entry name" value="Flavokinase"/>
    <property type="match status" value="1"/>
</dbReference>
<feature type="domain" description="Riboflavin kinase" evidence="15">
    <location>
        <begin position="185"/>
        <end position="311"/>
    </location>
</feature>
<dbReference type="PIRSF" id="PIRSF004491">
    <property type="entry name" value="FAD_Synth"/>
    <property type="match status" value="1"/>
</dbReference>
<keyword evidence="7 14" id="KW-0547">Nucleotide-binding</keyword>
<dbReference type="NCBIfam" id="TIGR00083">
    <property type="entry name" value="ribF"/>
    <property type="match status" value="1"/>
</dbReference>
<dbReference type="InterPro" id="IPR015864">
    <property type="entry name" value="FAD_synthase"/>
</dbReference>
<evidence type="ECO:0000256" key="6">
    <source>
        <dbReference type="ARBA" id="ARBA00022695"/>
    </source>
</evidence>
<evidence type="ECO:0000313" key="16">
    <source>
        <dbReference type="EMBL" id="MFC7320490.1"/>
    </source>
</evidence>
<dbReference type="Proteomes" id="UP001596494">
    <property type="component" value="Unassembled WGS sequence"/>
</dbReference>
<proteinExistence type="inferred from homology"/>
<dbReference type="InterPro" id="IPR002606">
    <property type="entry name" value="Riboflavin_kinase_bac"/>
</dbReference>
<keyword evidence="6 14" id="KW-0548">Nucleotidyltransferase</keyword>
<evidence type="ECO:0000259" key="15">
    <source>
        <dbReference type="SMART" id="SM00904"/>
    </source>
</evidence>
<sequence>MRTFHLSSESPIVSEDLSASALAVGFFDGIHKGHQQVIRTAVQQADKLGIDTAVMTFTPHPSVVLNKSVQHARYITPLPEKERILQDMGVDKLFVVHFDLALASLSPAEFAEKFFVDLNIRHVVAGFDFSFGYKGKGSMKELPSYAKGRFTTTTVAKVSQGDEKISSTRIRGLLNQGDMAEIKTLLNRPYSIQGEVVESQTSREAPGPPMINIHMNEAYYPPAFGIYAVEVEFRGEIHKGMAVYSMGLLRSEQNEEGCLEVRTFDSDPYLYGEKIRIFFHDFIRPVIECEDREQLMEQLLNDERECRRILTLL</sequence>
<dbReference type="SUPFAM" id="SSF52374">
    <property type="entry name" value="Nucleotidylyl transferase"/>
    <property type="match status" value="1"/>
</dbReference>
<dbReference type="InterPro" id="IPR004821">
    <property type="entry name" value="Cyt_trans-like"/>
</dbReference>
<evidence type="ECO:0000256" key="12">
    <source>
        <dbReference type="ARBA" id="ARBA00047880"/>
    </source>
</evidence>
<evidence type="ECO:0000256" key="13">
    <source>
        <dbReference type="ARBA" id="ARBA00049494"/>
    </source>
</evidence>
<dbReference type="PANTHER" id="PTHR22749">
    <property type="entry name" value="RIBOFLAVIN KINASE/FMN ADENYLYLTRANSFERASE"/>
    <property type="match status" value="1"/>
</dbReference>
<dbReference type="GO" id="GO:0008531">
    <property type="term" value="F:riboflavin kinase activity"/>
    <property type="evidence" value="ECO:0007669"/>
    <property type="project" value="UniProtKB-EC"/>
</dbReference>
<keyword evidence="9 14" id="KW-0274">FAD</keyword>
<dbReference type="PANTHER" id="PTHR22749:SF6">
    <property type="entry name" value="RIBOFLAVIN KINASE"/>
    <property type="match status" value="1"/>
</dbReference>
<keyword evidence="8 14" id="KW-0418">Kinase</keyword>
<keyword evidence="4 14" id="KW-0288">FMN</keyword>
<dbReference type="Pfam" id="PF06574">
    <property type="entry name" value="FAD_syn"/>
    <property type="match status" value="1"/>
</dbReference>
<evidence type="ECO:0000256" key="1">
    <source>
        <dbReference type="ARBA" id="ARBA00004726"/>
    </source>
</evidence>
<evidence type="ECO:0000256" key="10">
    <source>
        <dbReference type="ARBA" id="ARBA00022840"/>
    </source>
</evidence>
<keyword evidence="10 14" id="KW-0067">ATP-binding</keyword>
<dbReference type="InterPro" id="IPR014729">
    <property type="entry name" value="Rossmann-like_a/b/a_fold"/>
</dbReference>
<comment type="pathway">
    <text evidence="2 14">Cofactor biosynthesis; FMN biosynthesis; FMN from riboflavin (ATP route): step 1/1.</text>
</comment>
<dbReference type="CDD" id="cd02064">
    <property type="entry name" value="FAD_synthetase_N"/>
    <property type="match status" value="1"/>
</dbReference>
<protein>
    <recommendedName>
        <fullName evidence="14">Riboflavin biosynthesis protein</fullName>
    </recommendedName>
    <domain>
        <recommendedName>
            <fullName evidence="14">Riboflavin kinase</fullName>
            <ecNumber evidence="14">2.7.1.26</ecNumber>
        </recommendedName>
        <alternativeName>
            <fullName evidence="14">Flavokinase</fullName>
        </alternativeName>
    </domain>
    <domain>
        <recommendedName>
            <fullName evidence="14">FMN adenylyltransferase</fullName>
            <ecNumber evidence="14">2.7.7.2</ecNumber>
        </recommendedName>
        <alternativeName>
            <fullName evidence="14">FAD pyrophosphorylase</fullName>
        </alternativeName>
        <alternativeName>
            <fullName evidence="14">FAD synthase</fullName>
        </alternativeName>
    </domain>
</protein>
<dbReference type="Gene3D" id="2.40.30.30">
    <property type="entry name" value="Riboflavin kinase-like"/>
    <property type="match status" value="1"/>
</dbReference>
<reference evidence="17" key="1">
    <citation type="journal article" date="2019" name="Int. J. Syst. Evol. Microbiol.">
        <title>The Global Catalogue of Microorganisms (GCM) 10K type strain sequencing project: providing services to taxonomists for standard genome sequencing and annotation.</title>
        <authorList>
            <consortium name="The Broad Institute Genomics Platform"/>
            <consortium name="The Broad Institute Genome Sequencing Center for Infectious Disease"/>
            <person name="Wu L."/>
            <person name="Ma J."/>
        </authorList>
    </citation>
    <scope>NUCLEOTIDE SEQUENCE [LARGE SCALE GENOMIC DNA]</scope>
    <source>
        <strain evidence="17">CCUG 73951</strain>
    </source>
</reference>
<evidence type="ECO:0000256" key="5">
    <source>
        <dbReference type="ARBA" id="ARBA00022679"/>
    </source>
</evidence>
<comment type="catalytic activity">
    <reaction evidence="13 14">
        <text>FMN + ATP + H(+) = FAD + diphosphate</text>
        <dbReference type="Rhea" id="RHEA:17237"/>
        <dbReference type="ChEBI" id="CHEBI:15378"/>
        <dbReference type="ChEBI" id="CHEBI:30616"/>
        <dbReference type="ChEBI" id="CHEBI:33019"/>
        <dbReference type="ChEBI" id="CHEBI:57692"/>
        <dbReference type="ChEBI" id="CHEBI:58210"/>
        <dbReference type="EC" id="2.7.7.2"/>
    </reaction>
</comment>
<evidence type="ECO:0000256" key="7">
    <source>
        <dbReference type="ARBA" id="ARBA00022741"/>
    </source>
</evidence>
<evidence type="ECO:0000313" key="17">
    <source>
        <dbReference type="Proteomes" id="UP001596494"/>
    </source>
</evidence>
<dbReference type="NCBIfam" id="TIGR00125">
    <property type="entry name" value="cyt_tran_rel"/>
    <property type="match status" value="1"/>
</dbReference>
<dbReference type="Gene3D" id="3.40.50.620">
    <property type="entry name" value="HUPs"/>
    <property type="match status" value="1"/>
</dbReference>
<dbReference type="GO" id="GO:0003919">
    <property type="term" value="F:FMN adenylyltransferase activity"/>
    <property type="evidence" value="ECO:0007669"/>
    <property type="project" value="UniProtKB-EC"/>
</dbReference>
<evidence type="ECO:0000256" key="8">
    <source>
        <dbReference type="ARBA" id="ARBA00022777"/>
    </source>
</evidence>
<organism evidence="16 17">
    <name type="scientific">Halobacillus campisalis</name>
    <dbReference type="NCBI Taxonomy" id="435909"/>
    <lineage>
        <taxon>Bacteria</taxon>
        <taxon>Bacillati</taxon>
        <taxon>Bacillota</taxon>
        <taxon>Bacilli</taxon>
        <taxon>Bacillales</taxon>
        <taxon>Bacillaceae</taxon>
        <taxon>Halobacillus</taxon>
    </lineage>
</organism>
<dbReference type="RefSeq" id="WP_289214145.1">
    <property type="nucleotide sequence ID" value="NZ_JAPVRC010000001.1"/>
</dbReference>
<dbReference type="InterPro" id="IPR023465">
    <property type="entry name" value="Riboflavin_kinase_dom_sf"/>
</dbReference>
<comment type="caution">
    <text evidence="16">The sequence shown here is derived from an EMBL/GenBank/DDBJ whole genome shotgun (WGS) entry which is preliminary data.</text>
</comment>
<dbReference type="EC" id="2.7.7.2" evidence="14"/>